<feature type="transmembrane region" description="Helical" evidence="1">
    <location>
        <begin position="37"/>
        <end position="59"/>
    </location>
</feature>
<feature type="transmembrane region" description="Helical" evidence="1">
    <location>
        <begin position="71"/>
        <end position="89"/>
    </location>
</feature>
<feature type="transmembrane region" description="Helical" evidence="1">
    <location>
        <begin position="168"/>
        <end position="191"/>
    </location>
</feature>
<dbReference type="Proteomes" id="UP000698222">
    <property type="component" value="Unassembled WGS sequence"/>
</dbReference>
<reference evidence="2 3" key="1">
    <citation type="submission" date="2021-03" db="EMBL/GenBank/DDBJ databases">
        <title>Sequencing the genomes of 1000 actinobacteria strains.</title>
        <authorList>
            <person name="Klenk H.-P."/>
        </authorList>
    </citation>
    <scope>NUCLEOTIDE SEQUENCE [LARGE SCALE GENOMIC DNA]</scope>
    <source>
        <strain evidence="2 3">DSM 14564</strain>
    </source>
</reference>
<name>A0ABS4YJL4_9MICO</name>
<evidence type="ECO:0000313" key="2">
    <source>
        <dbReference type="EMBL" id="MBP2408103.1"/>
    </source>
</evidence>
<evidence type="ECO:0000256" key="1">
    <source>
        <dbReference type="SAM" id="Phobius"/>
    </source>
</evidence>
<dbReference type="NCBIfam" id="NF038065">
    <property type="entry name" value="Pr6Pr"/>
    <property type="match status" value="1"/>
</dbReference>
<comment type="caution">
    <text evidence="2">The sequence shown here is derived from an EMBL/GenBank/DDBJ whole genome shotgun (WGS) entry which is preliminary data.</text>
</comment>
<evidence type="ECO:0000313" key="3">
    <source>
        <dbReference type="Proteomes" id="UP000698222"/>
    </source>
</evidence>
<feature type="transmembrane region" description="Helical" evidence="1">
    <location>
        <begin position="132"/>
        <end position="148"/>
    </location>
</feature>
<dbReference type="EMBL" id="JAGIOC010000001">
    <property type="protein sequence ID" value="MBP2408103.1"/>
    <property type="molecule type" value="Genomic_DNA"/>
</dbReference>
<gene>
    <name evidence="2" type="ORF">JOF44_001006</name>
</gene>
<proteinExistence type="predicted"/>
<dbReference type="RefSeq" id="WP_209888106.1">
    <property type="nucleotide sequence ID" value="NZ_BAAAJV010000002.1"/>
</dbReference>
<accession>A0ABS4YJL4</accession>
<protein>
    <recommendedName>
        <fullName evidence="4">Integral membrane regulator</fullName>
    </recommendedName>
</protein>
<keyword evidence="1" id="KW-1133">Transmembrane helix</keyword>
<keyword evidence="3" id="KW-1185">Reference proteome</keyword>
<feature type="transmembrane region" description="Helical" evidence="1">
    <location>
        <begin position="101"/>
        <end position="120"/>
    </location>
</feature>
<keyword evidence="1" id="KW-0812">Transmembrane</keyword>
<dbReference type="InterPro" id="IPR049713">
    <property type="entry name" value="Pr6Pr-like"/>
</dbReference>
<keyword evidence="1" id="KW-0472">Membrane</keyword>
<organism evidence="2 3">
    <name type="scientific">Brachybacterium fresconis</name>
    <dbReference type="NCBI Taxonomy" id="173363"/>
    <lineage>
        <taxon>Bacteria</taxon>
        <taxon>Bacillati</taxon>
        <taxon>Actinomycetota</taxon>
        <taxon>Actinomycetes</taxon>
        <taxon>Micrococcales</taxon>
        <taxon>Dermabacteraceae</taxon>
        <taxon>Brachybacterium</taxon>
    </lineage>
</organism>
<evidence type="ECO:0008006" key="4">
    <source>
        <dbReference type="Google" id="ProtNLM"/>
    </source>
</evidence>
<sequence>MSLAARTLRVLVALAVLAALVHDVVVAARDGLLAQDVSYFTNQSGLAFVLLVAVGLVLGRKRPPWLEDVRGAVAFYLAMTGIVYALLIAPPSELLRWDIGWTGIVLHRLAPVVAVADWLLTPRQRPAPARRILLWQLYPIAYLVLTWVRGGVTGWYPYDFLDPSVSSWAQVLLVTVIVLGAFFAVAALLHLCCGRLRTGPSTQEAPEPFARRRRERS</sequence>